<evidence type="ECO:0000256" key="1">
    <source>
        <dbReference type="SAM" id="SignalP"/>
    </source>
</evidence>
<reference evidence="2 3" key="1">
    <citation type="journal article" date="2011" name="Front. Microbiol.">
        <title>Genomic signatures of strain selection and enhancement in Bacillus atrophaeus var. globigii, a historical biowarfare simulant.</title>
        <authorList>
            <person name="Gibbons H.S."/>
            <person name="Broomall S.M."/>
            <person name="McNew L.A."/>
            <person name="Daligault H."/>
            <person name="Chapman C."/>
            <person name="Bruce D."/>
            <person name="Karavis M."/>
            <person name="Krepps M."/>
            <person name="McGregor P.A."/>
            <person name="Hong C."/>
            <person name="Park K.H."/>
            <person name="Akmal A."/>
            <person name="Feldman A."/>
            <person name="Lin J.S."/>
            <person name="Chang W.E."/>
            <person name="Higgs B.W."/>
            <person name="Demirev P."/>
            <person name="Lindquist J."/>
            <person name="Liem A."/>
            <person name="Fochler E."/>
            <person name="Read T.D."/>
            <person name="Tapia R."/>
            <person name="Johnson S."/>
            <person name="Bishop-Lilly K.A."/>
            <person name="Detter C."/>
            <person name="Han C."/>
            <person name="Sozhamannan S."/>
            <person name="Rosenzweig C.N."/>
            <person name="Skowronski E.W."/>
        </authorList>
    </citation>
    <scope>NUCLEOTIDE SEQUENCE [LARGE SCALE GENOMIC DNA]</scope>
    <source>
        <strain evidence="2 3">CL-SP19</strain>
    </source>
</reference>
<name>A0A432ZI03_9GAMM</name>
<evidence type="ECO:0008006" key="4">
    <source>
        <dbReference type="Google" id="ProtNLM"/>
    </source>
</evidence>
<organism evidence="2 3">
    <name type="scientific">Idiomarina seosinensis</name>
    <dbReference type="NCBI Taxonomy" id="281739"/>
    <lineage>
        <taxon>Bacteria</taxon>
        <taxon>Pseudomonadati</taxon>
        <taxon>Pseudomonadota</taxon>
        <taxon>Gammaproteobacteria</taxon>
        <taxon>Alteromonadales</taxon>
        <taxon>Idiomarinaceae</taxon>
        <taxon>Idiomarina</taxon>
    </lineage>
</organism>
<sequence length="340" mass="37819">MQKLSKSVVSLAAVLLTLTSCVSMSDDPYIQSFGNDEVTEAFDNTSKNKQLSYLGRYLVDADTRREIVANAYEKEFLESWSSADYGNLTAMLTDLAVGDLGSALGSDLGAIVSVGSMLLGAASSSDYDVIGQAWLPEQFDGTKIDSSAAAHSAFSQFVDNQMADMAEQFGYTVRCLSTCAQRSKVFEFVQDGEISNDKPHGYEPKKFVAMVNIPAEFEAIEENDILPIMIGQPIRWKLPPYYTLKLGFYTQVKRDEQGEVIVDSKQAEGYTIEYVSARRDLLNVPFGRMLMQAFHNTPYTIHGSDDLYPSQLFFNGNAYTFFDGSDPMIIEKKVTQQYQD</sequence>
<gene>
    <name evidence="2" type="ORF">CWI81_03380</name>
</gene>
<evidence type="ECO:0000313" key="3">
    <source>
        <dbReference type="Proteomes" id="UP000287908"/>
    </source>
</evidence>
<accession>A0A432ZI03</accession>
<feature type="signal peptide" evidence="1">
    <location>
        <begin position="1"/>
        <end position="25"/>
    </location>
</feature>
<evidence type="ECO:0000313" key="2">
    <source>
        <dbReference type="EMBL" id="RUO77533.1"/>
    </source>
</evidence>
<comment type="caution">
    <text evidence="2">The sequence shown here is derived from an EMBL/GenBank/DDBJ whole genome shotgun (WGS) entry which is preliminary data.</text>
</comment>
<protein>
    <recommendedName>
        <fullName evidence="4">Lipoprotein</fullName>
    </recommendedName>
</protein>
<dbReference type="RefSeq" id="WP_126783804.1">
    <property type="nucleotide sequence ID" value="NZ_PIQF01000001.1"/>
</dbReference>
<keyword evidence="1" id="KW-0732">Signal</keyword>
<dbReference type="EMBL" id="PIQF01000001">
    <property type="protein sequence ID" value="RUO77533.1"/>
    <property type="molecule type" value="Genomic_DNA"/>
</dbReference>
<dbReference type="OrthoDB" id="7065592at2"/>
<dbReference type="PROSITE" id="PS51257">
    <property type="entry name" value="PROKAR_LIPOPROTEIN"/>
    <property type="match status" value="1"/>
</dbReference>
<dbReference type="Proteomes" id="UP000287908">
    <property type="component" value="Unassembled WGS sequence"/>
</dbReference>
<keyword evidence="3" id="KW-1185">Reference proteome</keyword>
<dbReference type="AlphaFoldDB" id="A0A432ZI03"/>
<proteinExistence type="predicted"/>
<feature type="chain" id="PRO_5019436442" description="Lipoprotein" evidence="1">
    <location>
        <begin position="26"/>
        <end position="340"/>
    </location>
</feature>